<evidence type="ECO:0000313" key="3">
    <source>
        <dbReference type="Proteomes" id="UP001201701"/>
    </source>
</evidence>
<protein>
    <recommendedName>
        <fullName evidence="4">ABC transmembrane type-1 domain-containing protein</fullName>
    </recommendedName>
</protein>
<reference evidence="2 3" key="1">
    <citation type="submission" date="2022-02" db="EMBL/GenBank/DDBJ databases">
        <title>Draft genome sequence of Mezorhizobium retamae strain IRAMC:0171 isolated from Retama raetam nodules.</title>
        <authorList>
            <person name="Bengaied R."/>
            <person name="Sbissi I."/>
            <person name="Huber K."/>
            <person name="Ghodbane F."/>
            <person name="Nouioui I."/>
            <person name="Tarhouni M."/>
            <person name="Gtari M."/>
        </authorList>
    </citation>
    <scope>NUCLEOTIDE SEQUENCE [LARGE SCALE GENOMIC DNA]</scope>
    <source>
        <strain evidence="2 3">IRAMC:0171</strain>
    </source>
</reference>
<feature type="transmembrane region" description="Helical" evidence="1">
    <location>
        <begin position="37"/>
        <end position="57"/>
    </location>
</feature>
<name>A0ABS9QN22_9HYPH</name>
<gene>
    <name evidence="2" type="ORF">L4923_24690</name>
</gene>
<evidence type="ECO:0000256" key="1">
    <source>
        <dbReference type="SAM" id="Phobius"/>
    </source>
</evidence>
<keyword evidence="1" id="KW-0472">Membrane</keyword>
<feature type="transmembrane region" description="Helical" evidence="1">
    <location>
        <begin position="156"/>
        <end position="189"/>
    </location>
</feature>
<dbReference type="Proteomes" id="UP001201701">
    <property type="component" value="Unassembled WGS sequence"/>
</dbReference>
<keyword evidence="1" id="KW-0812">Transmembrane</keyword>
<organism evidence="2 3">
    <name type="scientific">Mesorhizobium retamae</name>
    <dbReference type="NCBI Taxonomy" id="2912854"/>
    <lineage>
        <taxon>Bacteria</taxon>
        <taxon>Pseudomonadati</taxon>
        <taxon>Pseudomonadota</taxon>
        <taxon>Alphaproteobacteria</taxon>
        <taxon>Hyphomicrobiales</taxon>
        <taxon>Phyllobacteriaceae</taxon>
        <taxon>Mesorhizobium</taxon>
    </lineage>
</organism>
<proteinExistence type="predicted"/>
<evidence type="ECO:0008006" key="4">
    <source>
        <dbReference type="Google" id="ProtNLM"/>
    </source>
</evidence>
<dbReference type="EMBL" id="JAKREW010000037">
    <property type="protein sequence ID" value="MCG7508243.1"/>
    <property type="molecule type" value="Genomic_DNA"/>
</dbReference>
<comment type="caution">
    <text evidence="2">The sequence shown here is derived from an EMBL/GenBank/DDBJ whole genome shotgun (WGS) entry which is preliminary data.</text>
</comment>
<keyword evidence="3" id="KW-1185">Reference proteome</keyword>
<sequence length="217" mass="23601">MIHRDEQQTSLVPIMTTEYFVLQTARTGTIQEASQRASLFLAAVSSATIALAFVAQVTQMGRPFVLFSLILLPCLFFVGAITFARTAEVAIEDMILARGMARIRHFYIEREPMIARYLVHSTHDDRFALSTETGTGSVPWPCFTSTAFIVGTLNSAIAGVFAGVVVAFGIPATAVAAVAVGVLFLAVSARGHWRYQTSRWNEAEGQLKILFPKGGRA</sequence>
<accession>A0ABS9QN22</accession>
<evidence type="ECO:0000313" key="2">
    <source>
        <dbReference type="EMBL" id="MCG7508243.1"/>
    </source>
</evidence>
<feature type="transmembrane region" description="Helical" evidence="1">
    <location>
        <begin position="64"/>
        <end position="84"/>
    </location>
</feature>
<keyword evidence="1" id="KW-1133">Transmembrane helix</keyword>
<dbReference type="RefSeq" id="WP_239369759.1">
    <property type="nucleotide sequence ID" value="NZ_JAKREW010000037.1"/>
</dbReference>